<reference evidence="1 2" key="1">
    <citation type="submission" date="2019-07" db="EMBL/GenBank/DDBJ databases">
        <title>Genomic Encyclopedia of Type Strains, Phase I: the one thousand microbial genomes (KMG-I) project.</title>
        <authorList>
            <person name="Kyrpides N."/>
        </authorList>
    </citation>
    <scope>NUCLEOTIDE SEQUENCE [LARGE SCALE GENOMIC DNA]</scope>
    <source>
        <strain evidence="1 2">DSM 375</strain>
    </source>
</reference>
<dbReference type="InterPro" id="IPR010982">
    <property type="entry name" value="Lambda_DNA-bd_dom_sf"/>
</dbReference>
<accession>A0A562IKF7</accession>
<proteinExistence type="predicted"/>
<comment type="caution">
    <text evidence="1">The sequence shown here is derived from an EMBL/GenBank/DDBJ whole genome shotgun (WGS) entry which is preliminary data.</text>
</comment>
<sequence length="107" mass="12266">MLGINQLAIYANFLYGFGMIQERILIIWEYKGLTAKKLEEFSGIDREKWYALKQKKRRVNEDDINAIVKMFPNYALWLVSGTIGPECGQTSPDYDKANRELGSQNAG</sequence>
<dbReference type="EMBL" id="VLKG01000005">
    <property type="protein sequence ID" value="TWH71306.1"/>
    <property type="molecule type" value="Genomic_DNA"/>
</dbReference>
<dbReference type="Gene3D" id="1.10.260.40">
    <property type="entry name" value="lambda repressor-like DNA-binding domains"/>
    <property type="match status" value="1"/>
</dbReference>
<evidence type="ECO:0008006" key="3">
    <source>
        <dbReference type="Google" id="ProtNLM"/>
    </source>
</evidence>
<protein>
    <recommendedName>
        <fullName evidence="3">DNA-binding protein</fullName>
    </recommendedName>
</protein>
<organism evidence="1 2">
    <name type="scientific">Azomonas agilis</name>
    <dbReference type="NCBI Taxonomy" id="116849"/>
    <lineage>
        <taxon>Bacteria</taxon>
        <taxon>Pseudomonadati</taxon>
        <taxon>Pseudomonadota</taxon>
        <taxon>Gammaproteobacteria</taxon>
        <taxon>Pseudomonadales</taxon>
        <taxon>Pseudomonadaceae</taxon>
        <taxon>Azomonas</taxon>
    </lineage>
</organism>
<evidence type="ECO:0000313" key="1">
    <source>
        <dbReference type="EMBL" id="TWH71306.1"/>
    </source>
</evidence>
<evidence type="ECO:0000313" key="2">
    <source>
        <dbReference type="Proteomes" id="UP000319627"/>
    </source>
</evidence>
<name>A0A562IKF7_9GAMM</name>
<keyword evidence="2" id="KW-1185">Reference proteome</keyword>
<dbReference type="Proteomes" id="UP000319627">
    <property type="component" value="Unassembled WGS sequence"/>
</dbReference>
<gene>
    <name evidence="1" type="ORF">LX59_01589</name>
</gene>
<dbReference type="AlphaFoldDB" id="A0A562IKF7"/>
<dbReference type="GO" id="GO:0003677">
    <property type="term" value="F:DNA binding"/>
    <property type="evidence" value="ECO:0007669"/>
    <property type="project" value="InterPro"/>
</dbReference>